<gene>
    <name evidence="2" type="ORF">CYNAS_LOCUS12904</name>
</gene>
<dbReference type="Proteomes" id="UP001176961">
    <property type="component" value="Unassembled WGS sequence"/>
</dbReference>
<proteinExistence type="predicted"/>
<sequence length="358" mass="40446">MEGTSLSMPNDFVLAAALALALQSQQNQGDRTAADTTMSDAAYSMQRSPSTWTLHSSDMSVESIMPNFASTPILSQEHGVNSDMRGETTSAFYRNEEESNTIENELENDLELVNDEADRRAGIIRPAQSTATPQSKRSRSRYGRRLKQPMNCTISTCLEETMASDTQLTTVSQRTDTRKSLKSRKFWEKMFELQSQWIQKILSSSYSRSAFAAQVLECWKMLMKAYSSLSSRPVDLQKCLQLYVVDAVKLLEHGVQRGYSEVATLMVEFINVVVSAFLKNSRHLSEFSSCWIQTREILRIICETPTNMNVLCGLSTTIDELKLNYLKKRATDAVILRDDALTAYIKGLWFAFLSSVRH</sequence>
<evidence type="ECO:0000313" key="2">
    <source>
        <dbReference type="EMBL" id="CAJ0600921.1"/>
    </source>
</evidence>
<reference evidence="2" key="1">
    <citation type="submission" date="2023-07" db="EMBL/GenBank/DDBJ databases">
        <authorList>
            <consortium name="CYATHOMIX"/>
        </authorList>
    </citation>
    <scope>NUCLEOTIDE SEQUENCE</scope>
    <source>
        <strain evidence="2">N/A</strain>
    </source>
</reference>
<evidence type="ECO:0000256" key="1">
    <source>
        <dbReference type="SAM" id="MobiDB-lite"/>
    </source>
</evidence>
<dbReference type="EMBL" id="CATQJL010000305">
    <property type="protein sequence ID" value="CAJ0600921.1"/>
    <property type="molecule type" value="Genomic_DNA"/>
</dbReference>
<evidence type="ECO:0000313" key="3">
    <source>
        <dbReference type="Proteomes" id="UP001176961"/>
    </source>
</evidence>
<protein>
    <submittedName>
        <fullName evidence="2">Uncharacterized protein</fullName>
    </submittedName>
</protein>
<comment type="caution">
    <text evidence="2">The sequence shown here is derived from an EMBL/GenBank/DDBJ whole genome shotgun (WGS) entry which is preliminary data.</text>
</comment>
<dbReference type="AlphaFoldDB" id="A0AA36M7B3"/>
<name>A0AA36M7B3_CYLNA</name>
<organism evidence="2 3">
    <name type="scientific">Cylicocyclus nassatus</name>
    <name type="common">Nematode worm</name>
    <dbReference type="NCBI Taxonomy" id="53992"/>
    <lineage>
        <taxon>Eukaryota</taxon>
        <taxon>Metazoa</taxon>
        <taxon>Ecdysozoa</taxon>
        <taxon>Nematoda</taxon>
        <taxon>Chromadorea</taxon>
        <taxon>Rhabditida</taxon>
        <taxon>Rhabditina</taxon>
        <taxon>Rhabditomorpha</taxon>
        <taxon>Strongyloidea</taxon>
        <taxon>Strongylidae</taxon>
        <taxon>Cylicocyclus</taxon>
    </lineage>
</organism>
<keyword evidence="3" id="KW-1185">Reference proteome</keyword>
<feature type="region of interest" description="Disordered" evidence="1">
    <location>
        <begin position="122"/>
        <end position="142"/>
    </location>
</feature>
<accession>A0AA36M7B3</accession>